<protein>
    <submittedName>
        <fullName evidence="2">Uncharacterized protein</fullName>
    </submittedName>
</protein>
<dbReference type="KEGG" id="vff:VITFI_CDS1031"/>
<dbReference type="Gene3D" id="3.40.1260.10">
    <property type="entry name" value="DsrEFH-like"/>
    <property type="match status" value="1"/>
</dbReference>
<dbReference type="SUPFAM" id="SSF75169">
    <property type="entry name" value="DsrEFH-like"/>
    <property type="match status" value="1"/>
</dbReference>
<feature type="signal peptide" evidence="1">
    <location>
        <begin position="1"/>
        <end position="21"/>
    </location>
</feature>
<reference evidence="2 3" key="1">
    <citation type="submission" date="2017-07" db="EMBL/GenBank/DDBJ databases">
        <title>Complete Genome Sequence of the cosmetic ferment Vitreoscilla filiformis (ATCC15551).</title>
        <authorList>
            <person name="Contreras S."/>
            <person name="Sagory-Zalkind P."/>
            <person name="Blanquart H."/>
            <person name="Iltis A."/>
            <person name="Morand S.C."/>
        </authorList>
    </citation>
    <scope>NUCLEOTIDE SEQUENCE [LARGE SCALE GENOMIC DNA]</scope>
    <source>
        <strain evidence="2 3">ATCC 15551</strain>
    </source>
</reference>
<dbReference type="PANTHER" id="PTHR37691:SF1">
    <property type="entry name" value="BLR3518 PROTEIN"/>
    <property type="match status" value="1"/>
</dbReference>
<dbReference type="Proteomes" id="UP000199729">
    <property type="component" value="Chromosome"/>
</dbReference>
<name>A0A221KCX1_VITFI</name>
<dbReference type="RefSeq" id="WP_089416086.1">
    <property type="nucleotide sequence ID" value="NZ_CP022423.1"/>
</dbReference>
<accession>A0A221KCX1</accession>
<dbReference type="EMBL" id="CP022423">
    <property type="protein sequence ID" value="ASM76809.1"/>
    <property type="molecule type" value="Genomic_DNA"/>
</dbReference>
<dbReference type="InterPro" id="IPR003787">
    <property type="entry name" value="Sulphur_relay_DsrE/F-like"/>
</dbReference>
<dbReference type="OrthoDB" id="8776505at2"/>
<feature type="chain" id="PRO_5012194670" evidence="1">
    <location>
        <begin position="22"/>
        <end position="137"/>
    </location>
</feature>
<keyword evidence="3" id="KW-1185">Reference proteome</keyword>
<organism evidence="2 3">
    <name type="scientific">Vitreoscilla filiformis</name>
    <dbReference type="NCBI Taxonomy" id="63"/>
    <lineage>
        <taxon>Bacteria</taxon>
        <taxon>Pseudomonadati</taxon>
        <taxon>Pseudomonadota</taxon>
        <taxon>Betaproteobacteria</taxon>
        <taxon>Neisseriales</taxon>
        <taxon>Neisseriaceae</taxon>
        <taxon>Vitreoscilla</taxon>
    </lineage>
</organism>
<dbReference type="InterPro" id="IPR027396">
    <property type="entry name" value="DsrEFH-like"/>
</dbReference>
<gene>
    <name evidence="2" type="ORF">VITFI_CDS1031</name>
</gene>
<dbReference type="PANTHER" id="PTHR37691">
    <property type="entry name" value="BLR3518 PROTEIN"/>
    <property type="match status" value="1"/>
</dbReference>
<evidence type="ECO:0000313" key="2">
    <source>
        <dbReference type="EMBL" id="ASM76809.1"/>
    </source>
</evidence>
<evidence type="ECO:0000256" key="1">
    <source>
        <dbReference type="SAM" id="SignalP"/>
    </source>
</evidence>
<dbReference type="Pfam" id="PF02635">
    <property type="entry name" value="DsrE"/>
    <property type="match status" value="1"/>
</dbReference>
<evidence type="ECO:0000313" key="3">
    <source>
        <dbReference type="Proteomes" id="UP000199729"/>
    </source>
</evidence>
<proteinExistence type="predicted"/>
<keyword evidence="1" id="KW-0732">Signal</keyword>
<dbReference type="AlphaFoldDB" id="A0A221KCX1"/>
<sequence>MMLRNATLGVVWGWMALCAQAQDRVVYHVNDAATQAPLALRYIGNQLDHDPATQVTLVAHGAGVDFLMEGAKDRQGVAYASAVAALKARGVHFEVCQVTMKNRNLRPDQFLLEAEYTPAGAVRLTKLQMQGWAYIKP</sequence>